<evidence type="ECO:0000313" key="3">
    <source>
        <dbReference type="Proteomes" id="UP000027395"/>
    </source>
</evidence>
<dbReference type="PANTHER" id="PTHR45128:SF1">
    <property type="entry name" value="S-ADENOSYLMETHIONINE-DEPENDENT METHYLTRANSFERASE RV2258C"/>
    <property type="match status" value="1"/>
</dbReference>
<evidence type="ECO:0000259" key="1">
    <source>
        <dbReference type="Pfam" id="PF13847"/>
    </source>
</evidence>
<dbReference type="Gene3D" id="3.40.50.150">
    <property type="entry name" value="Vaccinia Virus protein VP39"/>
    <property type="match status" value="1"/>
</dbReference>
<dbReference type="GO" id="GO:0061542">
    <property type="term" value="F:3-demethylubiquinol 3-O-methyltransferase activity"/>
    <property type="evidence" value="ECO:0007669"/>
    <property type="project" value="UniProtKB-EC"/>
</dbReference>
<dbReference type="HOGENOM" id="CLU_622297_0_0_3"/>
<protein>
    <submittedName>
        <fullName evidence="2">Methyltransferase type 12</fullName>
        <ecNumber evidence="2">2.1.1.64</ecNumber>
    </submittedName>
</protein>
<dbReference type="PATRIC" id="fig|388467.6.peg.2907"/>
<dbReference type="PANTHER" id="PTHR45128">
    <property type="entry name" value="METHYLTRANSFERASE TYPE 11"/>
    <property type="match status" value="1"/>
</dbReference>
<reference evidence="2 3" key="1">
    <citation type="journal article" date="2014" name="Appl. Environ. Microbiol.">
        <title>Elucidation of insertion elements encoded on plasmids and in vitro construction of shuttle vectors from the toxic cyanobacterium Planktothrix.</title>
        <authorList>
            <person name="Christiansen G."/>
            <person name="Goesmann A."/>
            <person name="Kurmayer R."/>
        </authorList>
    </citation>
    <scope>NUCLEOTIDE SEQUENCE [LARGE SCALE GENOMIC DNA]</scope>
    <source>
        <strain evidence="2 3">NIVA-CYA 126/8</strain>
    </source>
</reference>
<keyword evidence="2" id="KW-0489">Methyltransferase</keyword>
<dbReference type="RefSeq" id="WP_042155031.1">
    <property type="nucleotide sequence ID" value="NZ_CM002803.1"/>
</dbReference>
<dbReference type="Pfam" id="PF13847">
    <property type="entry name" value="Methyltransf_31"/>
    <property type="match status" value="1"/>
</dbReference>
<accession>A0A073CV18</accession>
<keyword evidence="2" id="KW-0808">Transferase</keyword>
<dbReference type="eggNOG" id="COG2227">
    <property type="taxonomic scope" value="Bacteria"/>
</dbReference>
<feature type="domain" description="Methyltransferase" evidence="1">
    <location>
        <begin position="56"/>
        <end position="173"/>
    </location>
</feature>
<gene>
    <name evidence="2" type="ORF">A19Y_2959</name>
</gene>
<dbReference type="STRING" id="388467.A19Y_2959"/>
<organism evidence="2 3">
    <name type="scientific">Planktothrix agardhii (strain NIVA-CYA 126/8)</name>
    <dbReference type="NCBI Taxonomy" id="388467"/>
    <lineage>
        <taxon>Bacteria</taxon>
        <taxon>Bacillati</taxon>
        <taxon>Cyanobacteriota</taxon>
        <taxon>Cyanophyceae</taxon>
        <taxon>Oscillatoriophycideae</taxon>
        <taxon>Oscillatoriales</taxon>
        <taxon>Microcoleaceae</taxon>
        <taxon>Planktothrix</taxon>
    </lineage>
</organism>
<dbReference type="EMBL" id="CM002803">
    <property type="protein sequence ID" value="KEI67805.1"/>
    <property type="molecule type" value="Genomic_DNA"/>
</dbReference>
<evidence type="ECO:0000313" key="2">
    <source>
        <dbReference type="EMBL" id="KEI67805.1"/>
    </source>
</evidence>
<dbReference type="EC" id="2.1.1.64" evidence="2"/>
<dbReference type="CDD" id="cd02440">
    <property type="entry name" value="AdoMet_MTases"/>
    <property type="match status" value="1"/>
</dbReference>
<dbReference type="AlphaFoldDB" id="A0A073CV18"/>
<dbReference type="GO" id="GO:0032259">
    <property type="term" value="P:methylation"/>
    <property type="evidence" value="ECO:0007669"/>
    <property type="project" value="UniProtKB-KW"/>
</dbReference>
<dbReference type="InterPro" id="IPR029063">
    <property type="entry name" value="SAM-dependent_MTases_sf"/>
</dbReference>
<dbReference type="SUPFAM" id="SSF53335">
    <property type="entry name" value="S-adenosyl-L-methionine-dependent methyltransferases"/>
    <property type="match status" value="1"/>
</dbReference>
<dbReference type="Proteomes" id="UP000027395">
    <property type="component" value="Chromosome"/>
</dbReference>
<dbReference type="InterPro" id="IPR053173">
    <property type="entry name" value="SAM-binding_MTase"/>
</dbReference>
<name>A0A073CV18_PLAA1</name>
<dbReference type="InterPro" id="IPR025714">
    <property type="entry name" value="Methyltranfer_dom"/>
</dbReference>
<sequence>MPNQDPKLLEKIRQQFDSAPYPRTPLEQSPKTDYELLFIHNLATCYYLKYQKVINTEGKIILDAGCGTGYKSLVLAEANPGAKIVGIDISEQSIELARQRLKFHGFDNAEFYVLPIENLPQLGYEFDYINNDESLYLFPDIKVPLKAMKSVLKPEGIIRSNLHSAFQRANYFRAQSLFKMMGLMDDNPTDLEIELTGEIMQALKDQVFLKSQTYNSEKIKEKEWVLMNYLFQGDKGYTIPELFAALRNSDLELISMVKWRNWEVIDLFKDAENLPAFLGMSLPELSIEDRLHFYELLHPIHRLIDFWCGHPIMNESMIPVSNWTDTDWQTTQVHLHPQLKTSKAKEDLIECVKTQKPFEVSQYVKLPTIVPITLESRRAACLLPLWETEQPMISLVERWQQIQPVDPVTLEPINPQIAFEQVKELLTTLDAFLYVLLERSGSN</sequence>
<keyword evidence="3" id="KW-1185">Reference proteome</keyword>
<proteinExistence type="predicted"/>